<feature type="transmembrane region" description="Helical" evidence="1">
    <location>
        <begin position="111"/>
        <end position="130"/>
    </location>
</feature>
<dbReference type="EMBL" id="OX458333">
    <property type="protein sequence ID" value="CAI8824235.1"/>
    <property type="molecule type" value="Genomic_DNA"/>
</dbReference>
<feature type="transmembrane region" description="Helical" evidence="1">
    <location>
        <begin position="58"/>
        <end position="78"/>
    </location>
</feature>
<feature type="transmembrane region" description="Helical" evidence="1">
    <location>
        <begin position="85"/>
        <end position="105"/>
    </location>
</feature>
<feature type="transmembrane region" description="Helical" evidence="1">
    <location>
        <begin position="305"/>
        <end position="324"/>
    </location>
</feature>
<dbReference type="Pfam" id="PF05940">
    <property type="entry name" value="NnrS"/>
    <property type="match status" value="1"/>
</dbReference>
<name>A0ABN8X779_9GAMM</name>
<feature type="transmembrane region" description="Helical" evidence="1">
    <location>
        <begin position="172"/>
        <end position="193"/>
    </location>
</feature>
<feature type="transmembrane region" description="Helical" evidence="1">
    <location>
        <begin position="359"/>
        <end position="380"/>
    </location>
</feature>
<accession>A0ABN8X779</accession>
<feature type="transmembrane region" description="Helical" evidence="1">
    <location>
        <begin position="19"/>
        <end position="38"/>
    </location>
</feature>
<feature type="transmembrane region" description="Helical" evidence="1">
    <location>
        <begin position="269"/>
        <end position="293"/>
    </location>
</feature>
<protein>
    <recommendedName>
        <fullName evidence="4">NnrS family protein</fullName>
    </recommendedName>
</protein>
<evidence type="ECO:0008006" key="4">
    <source>
        <dbReference type="Google" id="ProtNLM"/>
    </source>
</evidence>
<dbReference type="RefSeq" id="WP_026611887.1">
    <property type="nucleotide sequence ID" value="NZ_OX458333.1"/>
</dbReference>
<feature type="transmembrane region" description="Helical" evidence="1">
    <location>
        <begin position="240"/>
        <end position="257"/>
    </location>
</feature>
<dbReference type="InterPro" id="IPR010266">
    <property type="entry name" value="NnrS"/>
</dbReference>
<evidence type="ECO:0000313" key="2">
    <source>
        <dbReference type="EMBL" id="CAI8824235.1"/>
    </source>
</evidence>
<dbReference type="Proteomes" id="UP001162030">
    <property type="component" value="Chromosome"/>
</dbReference>
<evidence type="ECO:0000313" key="3">
    <source>
        <dbReference type="Proteomes" id="UP001162030"/>
    </source>
</evidence>
<gene>
    <name evidence="2" type="ORF">MSZNOR_2022</name>
</gene>
<feature type="transmembrane region" description="Helical" evidence="1">
    <location>
        <begin position="214"/>
        <end position="234"/>
    </location>
</feature>
<feature type="transmembrane region" description="Helical" evidence="1">
    <location>
        <begin position="331"/>
        <end position="353"/>
    </location>
</feature>
<keyword evidence="1" id="KW-0472">Membrane</keyword>
<proteinExistence type="predicted"/>
<feature type="transmembrane region" description="Helical" evidence="1">
    <location>
        <begin position="142"/>
        <end position="160"/>
    </location>
</feature>
<organism evidence="2 3">
    <name type="scientific">Methylocaldum szegediense</name>
    <dbReference type="NCBI Taxonomy" id="73780"/>
    <lineage>
        <taxon>Bacteria</taxon>
        <taxon>Pseudomonadati</taxon>
        <taxon>Pseudomonadota</taxon>
        <taxon>Gammaproteobacteria</taxon>
        <taxon>Methylococcales</taxon>
        <taxon>Methylococcaceae</taxon>
        <taxon>Methylocaldum</taxon>
    </lineage>
</organism>
<evidence type="ECO:0000256" key="1">
    <source>
        <dbReference type="SAM" id="Phobius"/>
    </source>
</evidence>
<sequence>MDPIHLDFRVLFSYAFRPFFLLVGIYAVLAVLAWGFHLGGILMWPNIPPAAVRHGHEMVFGFAGAAIAGFLLTAVATWTGRSPVAGIPLMILCAAWIGARLGAFLPGLVGTALWAFAGVVFWGGLLSLVAREVVAVRNARNYKVLGLLLAFLATEVYFFFVASGDVAAQEAALRTGLCLVIGMILLIGGRIIPSFTQNWLRLNRPELRVSLPPFDRFDGTTVAISLLFALGFVFMPQSPGFGALGLIASVLHVIRLGRWRGWLAYAEPLLWILHVGYAWIPVGLALLGASMLLDHAGAWDSGLHALGYGAIGTMILGVAARVALGHTGRPLQAFPSMTVAFVMMILGTAFRLFAQPGGLAMAAAVGLWSAAYVVFVVRYLPILLAPRLK</sequence>
<keyword evidence="1" id="KW-0812">Transmembrane</keyword>
<keyword evidence="1" id="KW-1133">Transmembrane helix</keyword>
<reference evidence="2 3" key="1">
    <citation type="submission" date="2023-03" db="EMBL/GenBank/DDBJ databases">
        <authorList>
            <person name="Pearce D."/>
        </authorList>
    </citation>
    <scope>NUCLEOTIDE SEQUENCE [LARGE SCALE GENOMIC DNA]</scope>
    <source>
        <strain evidence="2">Msz</strain>
    </source>
</reference>
<keyword evidence="3" id="KW-1185">Reference proteome</keyword>